<comment type="caution">
    <text evidence="1">The sequence shown here is derived from an EMBL/GenBank/DDBJ whole genome shotgun (WGS) entry which is preliminary data.</text>
</comment>
<reference evidence="1" key="1">
    <citation type="journal article" date="2023" name="Front. Mar. Sci.">
        <title>A new Merluccius polli reference genome to investigate the effects of global change in West African waters.</title>
        <authorList>
            <person name="Mateo J.L."/>
            <person name="Blanco-Fernandez C."/>
            <person name="Garcia-Vazquez E."/>
            <person name="Machado-Schiaffino G."/>
        </authorList>
    </citation>
    <scope>NUCLEOTIDE SEQUENCE</scope>
    <source>
        <strain evidence="1">C29</strain>
        <tissue evidence="1">Fin</tissue>
    </source>
</reference>
<dbReference type="AlphaFoldDB" id="A0AA47NSD0"/>
<gene>
    <name evidence="1" type="ORF">N1851_027214</name>
</gene>
<protein>
    <submittedName>
        <fullName evidence="1">Uncharacterized protein</fullName>
    </submittedName>
</protein>
<keyword evidence="2" id="KW-1185">Reference proteome</keyword>
<evidence type="ECO:0000313" key="1">
    <source>
        <dbReference type="EMBL" id="KAK0136611.1"/>
    </source>
</evidence>
<proteinExistence type="predicted"/>
<sequence length="201" mass="23029">MPKPYDSAGVPITVIPDMKLAPDETDKLAVLCNWLTASKDWMVNNFLQLNADKTEVLINASNSIAILFDQHIKLLSCTCFFHLRNIAKLRSVVSKPEQEMIIHAFISSRLESDYCNSLFTYFSKSSLDHLQMYQLLRSSDQGLLVVPQARLKTKVIMPLKWWLRHWNTLPLLIRSAVSVDAFKKQLKTHLFKLAFVLSHAV</sequence>
<accession>A0AA47NSD0</accession>
<organism evidence="1 2">
    <name type="scientific">Merluccius polli</name>
    <name type="common">Benguela hake</name>
    <name type="synonym">Merluccius cadenati</name>
    <dbReference type="NCBI Taxonomy" id="89951"/>
    <lineage>
        <taxon>Eukaryota</taxon>
        <taxon>Metazoa</taxon>
        <taxon>Chordata</taxon>
        <taxon>Craniata</taxon>
        <taxon>Vertebrata</taxon>
        <taxon>Euteleostomi</taxon>
        <taxon>Actinopterygii</taxon>
        <taxon>Neopterygii</taxon>
        <taxon>Teleostei</taxon>
        <taxon>Neoteleostei</taxon>
        <taxon>Acanthomorphata</taxon>
        <taxon>Zeiogadaria</taxon>
        <taxon>Gadariae</taxon>
        <taxon>Gadiformes</taxon>
        <taxon>Gadoidei</taxon>
        <taxon>Merlucciidae</taxon>
        <taxon>Merluccius</taxon>
    </lineage>
</organism>
<name>A0AA47NSD0_MERPO</name>
<dbReference type="EMBL" id="JAOPHQ010005138">
    <property type="protein sequence ID" value="KAK0136611.1"/>
    <property type="molecule type" value="Genomic_DNA"/>
</dbReference>
<evidence type="ECO:0000313" key="2">
    <source>
        <dbReference type="Proteomes" id="UP001174136"/>
    </source>
</evidence>
<dbReference type="Proteomes" id="UP001174136">
    <property type="component" value="Unassembled WGS sequence"/>
</dbReference>